<dbReference type="RefSeq" id="WP_206570219.1">
    <property type="nucleotide sequence ID" value="NZ_JAFKCW010000003.1"/>
</dbReference>
<dbReference type="Proteomes" id="UP000664698">
    <property type="component" value="Unassembled WGS sequence"/>
</dbReference>
<proteinExistence type="predicted"/>
<comment type="caution">
    <text evidence="1">The sequence shown here is derived from an EMBL/GenBank/DDBJ whole genome shotgun (WGS) entry which is preliminary data.</text>
</comment>
<gene>
    <name evidence="1" type="ORF">J0A67_15205</name>
</gene>
<accession>A0ABS3BT28</accession>
<name>A0ABS3BT28_9BACT</name>
<organism evidence="1 2">
    <name type="scientific">Algoriphagus aestuariicola</name>
    <dbReference type="NCBI Taxonomy" id="1852016"/>
    <lineage>
        <taxon>Bacteria</taxon>
        <taxon>Pseudomonadati</taxon>
        <taxon>Bacteroidota</taxon>
        <taxon>Cytophagia</taxon>
        <taxon>Cytophagales</taxon>
        <taxon>Cyclobacteriaceae</taxon>
        <taxon>Algoriphagus</taxon>
    </lineage>
</organism>
<evidence type="ECO:0000313" key="1">
    <source>
        <dbReference type="EMBL" id="MBN7802220.1"/>
    </source>
</evidence>
<dbReference type="EMBL" id="JAFKCW010000003">
    <property type="protein sequence ID" value="MBN7802220.1"/>
    <property type="molecule type" value="Genomic_DNA"/>
</dbReference>
<reference evidence="1 2" key="1">
    <citation type="submission" date="2021-03" db="EMBL/GenBank/DDBJ databases">
        <title>novel species isolated from a fishpond in China.</title>
        <authorList>
            <person name="Lu H."/>
            <person name="Cai Z."/>
        </authorList>
    </citation>
    <scope>NUCLEOTIDE SEQUENCE [LARGE SCALE GENOMIC DNA]</scope>
    <source>
        <strain evidence="1 2">JCM 31546</strain>
    </source>
</reference>
<evidence type="ECO:0000313" key="2">
    <source>
        <dbReference type="Proteomes" id="UP000664698"/>
    </source>
</evidence>
<sequence length="50" mass="5904">MKEIRIAQLRGRLLFLLLSSFWEIAFQATVHGKIGIFSDRCRSFADEVFW</sequence>
<keyword evidence="2" id="KW-1185">Reference proteome</keyword>
<protein>
    <submittedName>
        <fullName evidence="1">Uncharacterized protein</fullName>
    </submittedName>
</protein>